<comment type="caution">
    <text evidence="15">The sequence shown here is derived from an EMBL/GenBank/DDBJ whole genome shotgun (WGS) entry which is preliminary data.</text>
</comment>
<dbReference type="EC" id="1.14.16.1" evidence="5"/>
<dbReference type="Pfam" id="PF00351">
    <property type="entry name" value="Biopterin_H"/>
    <property type="match status" value="1"/>
</dbReference>
<keyword evidence="9 13" id="KW-0408">Iron</keyword>
<dbReference type="GO" id="GO:0004505">
    <property type="term" value="F:phenylalanine 4-monooxygenase activity"/>
    <property type="evidence" value="ECO:0007669"/>
    <property type="project" value="UniProtKB-EC"/>
</dbReference>
<evidence type="ECO:0000256" key="10">
    <source>
        <dbReference type="ARBA" id="ARBA00023033"/>
    </source>
</evidence>
<evidence type="ECO:0000256" key="13">
    <source>
        <dbReference type="PIRSR" id="PIRSR601273-2"/>
    </source>
</evidence>
<dbReference type="Proteomes" id="UP000035444">
    <property type="component" value="Unassembled WGS sequence"/>
</dbReference>
<dbReference type="STRING" id="1489064.WH96_17910"/>
<evidence type="ECO:0000256" key="7">
    <source>
        <dbReference type="ARBA" id="ARBA00022723"/>
    </source>
</evidence>
<proteinExistence type="inferred from homology"/>
<feature type="domain" description="Biopterin-dependent aromatic amino acid hydroxylase family profile" evidence="14">
    <location>
        <begin position="1"/>
        <end position="267"/>
    </location>
</feature>
<sequence>MGHHGSTYESKIPDTNGLYHYTRSENEIWGDLITRQNQILEGRVCDEFVRGKEILGLNNRQVPQLKEVSERLFEATGFGVQSVPAVIPPKDFFSILANRRFPAATFIRVREDFDYIQEPDVFHEIYGHCPMLTNKSFADYVQEYGKLALSVEKQYMWPLQRLFWFTVEFGLIKTNQGNRIYGAGLASSSGEAIYSMDSQKPTIMEFDPLNIFRTNYRIDIYQPIYYVINSFEQLFETITSDLIPVIDEAKKLGNINPVPAPPDHKTH</sequence>
<feature type="binding site" evidence="13">
    <location>
        <position position="128"/>
    </location>
    <ligand>
        <name>Fe cation</name>
        <dbReference type="ChEBI" id="CHEBI:24875"/>
    </ligand>
</feature>
<dbReference type="GO" id="GO:0005506">
    <property type="term" value="F:iron ion binding"/>
    <property type="evidence" value="ECO:0007669"/>
    <property type="project" value="InterPro"/>
</dbReference>
<evidence type="ECO:0000256" key="11">
    <source>
        <dbReference type="ARBA" id="ARBA00023232"/>
    </source>
</evidence>
<evidence type="ECO:0000256" key="2">
    <source>
        <dbReference type="ARBA" id="ARBA00001954"/>
    </source>
</evidence>
<evidence type="ECO:0000256" key="5">
    <source>
        <dbReference type="ARBA" id="ARBA00011995"/>
    </source>
</evidence>
<evidence type="ECO:0000256" key="6">
    <source>
        <dbReference type="ARBA" id="ARBA00020276"/>
    </source>
</evidence>
<evidence type="ECO:0000256" key="9">
    <source>
        <dbReference type="ARBA" id="ARBA00023004"/>
    </source>
</evidence>
<dbReference type="PANTHER" id="PTHR11473:SF24">
    <property type="entry name" value="PHENYLALANINE-4-HYDROXYLASE"/>
    <property type="match status" value="1"/>
</dbReference>
<dbReference type="NCBIfam" id="NF008877">
    <property type="entry name" value="PRK11913.1-2"/>
    <property type="match status" value="1"/>
</dbReference>
<comment type="cofactor">
    <cofactor evidence="2 13">
        <name>Fe(2+)</name>
        <dbReference type="ChEBI" id="CHEBI:29033"/>
    </cofactor>
</comment>
<comment type="catalytic activity">
    <reaction evidence="1">
        <text>(6R)-L-erythro-5,6,7,8-tetrahydrobiopterin + L-phenylalanine + O2 = (4aS,6R)-4a-hydroxy-L-erythro-5,6,7,8-tetrahydrobiopterin + L-tyrosine</text>
        <dbReference type="Rhea" id="RHEA:20273"/>
        <dbReference type="ChEBI" id="CHEBI:15379"/>
        <dbReference type="ChEBI" id="CHEBI:15642"/>
        <dbReference type="ChEBI" id="CHEBI:58095"/>
        <dbReference type="ChEBI" id="CHEBI:58315"/>
        <dbReference type="ChEBI" id="CHEBI:59560"/>
        <dbReference type="EC" id="1.14.16.1"/>
    </reaction>
</comment>
<dbReference type="NCBIfam" id="TIGR01267">
    <property type="entry name" value="Phe4hydrox_mono"/>
    <property type="match status" value="1"/>
</dbReference>
<dbReference type="EMBL" id="LAQL01000016">
    <property type="protein sequence ID" value="KLN59374.1"/>
    <property type="molecule type" value="Genomic_DNA"/>
</dbReference>
<evidence type="ECO:0000256" key="8">
    <source>
        <dbReference type="ARBA" id="ARBA00023002"/>
    </source>
</evidence>
<comment type="pathway">
    <text evidence="3">Amino-acid degradation; L-phenylalanine degradation; acetoacetate and fumarate from L-phenylalanine: step 1/6.</text>
</comment>
<keyword evidence="7 13" id="KW-0479">Metal-binding</keyword>
<dbReference type="InterPro" id="IPR036329">
    <property type="entry name" value="Aro-AA_hydroxylase_C_sf"/>
</dbReference>
<evidence type="ECO:0000313" key="16">
    <source>
        <dbReference type="Proteomes" id="UP000035444"/>
    </source>
</evidence>
<keyword evidence="8" id="KW-0560">Oxidoreductase</keyword>
<keyword evidence="10 15" id="KW-0503">Monooxygenase</keyword>
<dbReference type="Gene3D" id="1.10.800.10">
    <property type="entry name" value="Aromatic amino acid hydroxylase"/>
    <property type="match status" value="1"/>
</dbReference>
<feature type="binding site" evidence="13">
    <location>
        <position position="168"/>
    </location>
    <ligand>
        <name>Fe cation</name>
        <dbReference type="ChEBI" id="CHEBI:24875"/>
    </ligand>
</feature>
<gene>
    <name evidence="15" type="ORF">WH96_17910</name>
</gene>
<comment type="similarity">
    <text evidence="4">Belongs to the biopterin-dependent aromatic amino acid hydroxylase family.</text>
</comment>
<dbReference type="PROSITE" id="PS00367">
    <property type="entry name" value="BH4_AAA_HYDROXYL_1"/>
    <property type="match status" value="1"/>
</dbReference>
<dbReference type="PRINTS" id="PR00372">
    <property type="entry name" value="FYWHYDRXLASE"/>
</dbReference>
<reference evidence="15 16" key="1">
    <citation type="submission" date="2015-03" db="EMBL/GenBank/DDBJ databases">
        <title>Genome Sequence of Kiloniella spongiae MEBiC09566, isolated from a marine sponge.</title>
        <authorList>
            <person name="Shao Z."/>
            <person name="Wang L."/>
            <person name="Li X."/>
        </authorList>
    </citation>
    <scope>NUCLEOTIDE SEQUENCE [LARGE SCALE GENOMIC DNA]</scope>
    <source>
        <strain evidence="15 16">MEBiC09566</strain>
    </source>
</reference>
<dbReference type="InterPro" id="IPR018301">
    <property type="entry name" value="ArAA_hydroxylase_Fe/CU_BS"/>
</dbReference>
<dbReference type="PATRIC" id="fig|1489064.4.peg.579"/>
<evidence type="ECO:0000256" key="3">
    <source>
        <dbReference type="ARBA" id="ARBA00005088"/>
    </source>
</evidence>
<dbReference type="InterPro" id="IPR005960">
    <property type="entry name" value="Phe-4-hydroxylase_mono"/>
</dbReference>
<protein>
    <recommendedName>
        <fullName evidence="6">Phenylalanine-4-hydroxylase</fullName>
        <ecNumber evidence="5">1.14.16.1</ecNumber>
    </recommendedName>
    <alternativeName>
        <fullName evidence="12">Phe-4-monooxygenase</fullName>
    </alternativeName>
</protein>
<evidence type="ECO:0000256" key="1">
    <source>
        <dbReference type="ARBA" id="ARBA00001060"/>
    </source>
</evidence>
<organism evidence="15 16">
    <name type="scientific">Kiloniella spongiae</name>
    <dbReference type="NCBI Taxonomy" id="1489064"/>
    <lineage>
        <taxon>Bacteria</taxon>
        <taxon>Pseudomonadati</taxon>
        <taxon>Pseudomonadota</taxon>
        <taxon>Alphaproteobacteria</taxon>
        <taxon>Rhodospirillales</taxon>
        <taxon>Kiloniellaceae</taxon>
        <taxon>Kiloniella</taxon>
    </lineage>
</organism>
<dbReference type="InterPro" id="IPR019774">
    <property type="entry name" value="Aromatic-AA_hydroxylase_C"/>
</dbReference>
<evidence type="ECO:0000259" key="14">
    <source>
        <dbReference type="PROSITE" id="PS51410"/>
    </source>
</evidence>
<dbReference type="InterPro" id="IPR036951">
    <property type="entry name" value="ArAA_hydroxylase_sf"/>
</dbReference>
<keyword evidence="16" id="KW-1185">Reference proteome</keyword>
<evidence type="ECO:0000313" key="15">
    <source>
        <dbReference type="EMBL" id="KLN59374.1"/>
    </source>
</evidence>
<dbReference type="SUPFAM" id="SSF56534">
    <property type="entry name" value="Aromatic aminoacid monoxygenases, catalytic and oligomerization domains"/>
    <property type="match status" value="1"/>
</dbReference>
<evidence type="ECO:0000256" key="12">
    <source>
        <dbReference type="ARBA" id="ARBA00029922"/>
    </source>
</evidence>
<accession>A0A0H2MA05</accession>
<feature type="binding site" evidence="13">
    <location>
        <position position="123"/>
    </location>
    <ligand>
        <name>Fe cation</name>
        <dbReference type="ChEBI" id="CHEBI:24875"/>
    </ligand>
</feature>
<dbReference type="AlphaFoldDB" id="A0A0H2MA05"/>
<dbReference type="OrthoDB" id="9780502at2"/>
<dbReference type="InterPro" id="IPR001273">
    <property type="entry name" value="ArAA_hydroxylase"/>
</dbReference>
<dbReference type="PROSITE" id="PS51410">
    <property type="entry name" value="BH4_AAA_HYDROXYL_2"/>
    <property type="match status" value="1"/>
</dbReference>
<dbReference type="GO" id="GO:0006559">
    <property type="term" value="P:L-phenylalanine catabolic process"/>
    <property type="evidence" value="ECO:0007669"/>
    <property type="project" value="UniProtKB-UniPathway"/>
</dbReference>
<evidence type="ECO:0000256" key="4">
    <source>
        <dbReference type="ARBA" id="ARBA00009712"/>
    </source>
</evidence>
<dbReference type="UniPathway" id="UPA00139">
    <property type="reaction ID" value="UER00337"/>
</dbReference>
<dbReference type="RefSeq" id="WP_047765606.1">
    <property type="nucleotide sequence ID" value="NZ_LAQL01000016.1"/>
</dbReference>
<keyword evidence="11" id="KW-0585">Phenylalanine catabolism</keyword>
<name>A0A0H2MA05_9PROT</name>
<dbReference type="PANTHER" id="PTHR11473">
    <property type="entry name" value="AROMATIC AMINO ACID HYDROXYLASE"/>
    <property type="match status" value="1"/>
</dbReference>